<reference evidence="1" key="1">
    <citation type="submission" date="2019-11" db="EMBL/GenBank/DDBJ databases">
        <title>Nori genome reveals adaptations in red seaweeds to the harsh intertidal environment.</title>
        <authorList>
            <person name="Wang D."/>
            <person name="Mao Y."/>
        </authorList>
    </citation>
    <scope>NUCLEOTIDE SEQUENCE</scope>
    <source>
        <tissue evidence="1">Gametophyte</tissue>
    </source>
</reference>
<gene>
    <name evidence="1" type="ORF">I4F81_011053</name>
</gene>
<comment type="caution">
    <text evidence="1">The sequence shown here is derived from an EMBL/GenBank/DDBJ whole genome shotgun (WGS) entry which is preliminary data.</text>
</comment>
<sequence length="796" mass="84180">MVTPRQMASVALACLATAAVAGAAVSAAAPPCGAALTSDTALQDAQFLGTHNSYHLPPHPSLQKLIAQAAGDDVAAAVAYGHPPIGEQLGSQRVRQLELDLLADPAGGAYGKPLGPAIAAAAGIRPPVPRLSAAQEAELQPAGAKVLHFPDVDYNTTAPTFRSALAAVAAWSAEAGGAHAPLMVLLEVVATRLTPLLPAPVPWGVDDYRSLEADILSTLGRQRVLAPSDVQGNATSLRVAVETRGWPSLGAAAGKVLFVLDNRGDLRDAYGRLGGADPLLFTDRGDDATHPDAAVLKFNDPLADGAAITAAVRAGFLVRTRADADGVEARAEDPRRRDAALASGATWVSTDFVDVGKGGYGVKRLFLKLRGSSLAAHPDEAYPEVWRSMVKSVRRPDGDASCRFVVKLDKREVVVTVETPNDATRWVVALEKAATASFPAFYKKQKTIGRGHFSTVILAVDRLTSERVAVKIIKRDKSDVTKTRKYIRREVKVLSTTDHPNIISAVDFFSHDGKPHLVMQYVPGGSLRDAIRKTPRFPEADARVLLRGILRGLEYLHVNHIIHRDVKPENVLLATPSHPLITDFGLATFTSTRAPLLRTVVGTPAYVAPELLRGEAYGPAVDVWAAGVVLYFLLAGERPFVGKSREDIKHAVLTSALEFPEKQFSGVSPAAKGLLVGMLQREQSVRLSASQALRHPWMTADGVVEAEVVVRTIPPHSRAAPTRSTSSLGDAGGDVETATVVGAGGRPPPPAGGGGGGDKRRTLRKAKARTVQLNTNAAMDAWLSGDANGEDGESSD</sequence>
<dbReference type="Proteomes" id="UP000798662">
    <property type="component" value="Chromosome 3"/>
</dbReference>
<organism evidence="1 2">
    <name type="scientific">Pyropia yezoensis</name>
    <name type="common">Susabi-nori</name>
    <name type="synonym">Porphyra yezoensis</name>
    <dbReference type="NCBI Taxonomy" id="2788"/>
    <lineage>
        <taxon>Eukaryota</taxon>
        <taxon>Rhodophyta</taxon>
        <taxon>Bangiophyceae</taxon>
        <taxon>Bangiales</taxon>
        <taxon>Bangiaceae</taxon>
        <taxon>Pyropia</taxon>
    </lineage>
</organism>
<proteinExistence type="predicted"/>
<protein>
    <submittedName>
        <fullName evidence="1">Uncharacterized protein</fullName>
    </submittedName>
</protein>
<evidence type="ECO:0000313" key="1">
    <source>
        <dbReference type="EMBL" id="KAK1868568.1"/>
    </source>
</evidence>
<evidence type="ECO:0000313" key="2">
    <source>
        <dbReference type="Proteomes" id="UP000798662"/>
    </source>
</evidence>
<keyword evidence="2" id="KW-1185">Reference proteome</keyword>
<name>A0ACC3CEQ9_PYRYE</name>
<accession>A0ACC3CEQ9</accession>
<dbReference type="EMBL" id="CM020620">
    <property type="protein sequence ID" value="KAK1868568.1"/>
    <property type="molecule type" value="Genomic_DNA"/>
</dbReference>